<dbReference type="PANTHER" id="PTHR47784:SF5">
    <property type="entry name" value="STEROL UPTAKE CONTROL PROTEIN 2"/>
    <property type="match status" value="1"/>
</dbReference>
<evidence type="ECO:0000313" key="2">
    <source>
        <dbReference type="EMBL" id="ESK88721.1"/>
    </source>
</evidence>
<dbReference type="Pfam" id="PF00172">
    <property type="entry name" value="Zn_clus"/>
    <property type="match status" value="1"/>
</dbReference>
<evidence type="ECO:0000313" key="3">
    <source>
        <dbReference type="Proteomes" id="UP000017559"/>
    </source>
</evidence>
<dbReference type="HOGENOM" id="CLU_024934_3_0_1"/>
<dbReference type="SUPFAM" id="SSF57701">
    <property type="entry name" value="Zn2/Cys6 DNA-binding domain"/>
    <property type="match status" value="1"/>
</dbReference>
<dbReference type="InterPro" id="IPR001138">
    <property type="entry name" value="Zn2Cys6_DnaBD"/>
</dbReference>
<dbReference type="InterPro" id="IPR036864">
    <property type="entry name" value="Zn2-C6_fun-type_DNA-bd_sf"/>
</dbReference>
<dbReference type="PROSITE" id="PS50048">
    <property type="entry name" value="ZN2_CY6_FUNGAL_2"/>
    <property type="match status" value="1"/>
</dbReference>
<sequence>MSTRGATTYGGVIRFHTKSKTGCLTCIRRRVKCDESKPICQRCHRRHLVCVPRPKGRQQDTTLYKPLSAPMPFNLDTTSLRMIHHYTTTTLTTYCSNPSYLATATQTIPQLSFNDPVLMHGLLACTALHLGRLHANNNQPTQQNWIARASAHRRAAITLLSNFQSLNPDAHLMTVGCFSLYTISSSFSSSSPENVFSLMTSLHNVWSPLLGQQLYVDPKLKAMEFGRLASSSATIGFLRPLQHLCHASTNLDLEELSDLDIRVSYQTAVDALYHAHPLSQTGYEVRSVVVWPALAGKKYLKLLNERRQRALVVFYFYLVMLSDLGRWCWWANGAERCAVHVYELLDEGWKEWLRESTVEAQDVVTSLVSYKGPIHS</sequence>
<dbReference type="PANTHER" id="PTHR47784">
    <property type="entry name" value="STEROL UPTAKE CONTROL PROTEIN 2"/>
    <property type="match status" value="1"/>
</dbReference>
<comment type="caution">
    <text evidence="2">The sequence shown here is derived from an EMBL/GenBank/DDBJ whole genome shotgun (WGS) entry which is preliminary data.</text>
</comment>
<protein>
    <submittedName>
        <fullName evidence="2">C6 zinc finger protein</fullName>
    </submittedName>
</protein>
<dbReference type="GO" id="GO:0008270">
    <property type="term" value="F:zinc ion binding"/>
    <property type="evidence" value="ECO:0007669"/>
    <property type="project" value="InterPro"/>
</dbReference>
<dbReference type="OrthoDB" id="5419315at2759"/>
<dbReference type="GO" id="GO:0001228">
    <property type="term" value="F:DNA-binding transcription activator activity, RNA polymerase II-specific"/>
    <property type="evidence" value="ECO:0007669"/>
    <property type="project" value="TreeGrafter"/>
</dbReference>
<name>V2X7G9_MONRO</name>
<dbReference type="Gene3D" id="4.10.240.10">
    <property type="entry name" value="Zn(2)-C6 fungal-type DNA-binding domain"/>
    <property type="match status" value="1"/>
</dbReference>
<keyword evidence="3" id="KW-1185">Reference proteome</keyword>
<dbReference type="Proteomes" id="UP000017559">
    <property type="component" value="Unassembled WGS sequence"/>
</dbReference>
<organism evidence="2 3">
    <name type="scientific">Moniliophthora roreri (strain MCA 2997)</name>
    <name type="common">Cocoa frosty pod rot fungus</name>
    <name type="synonym">Crinipellis roreri</name>
    <dbReference type="NCBI Taxonomy" id="1381753"/>
    <lineage>
        <taxon>Eukaryota</taxon>
        <taxon>Fungi</taxon>
        <taxon>Dikarya</taxon>
        <taxon>Basidiomycota</taxon>
        <taxon>Agaricomycotina</taxon>
        <taxon>Agaricomycetes</taxon>
        <taxon>Agaricomycetidae</taxon>
        <taxon>Agaricales</taxon>
        <taxon>Marasmiineae</taxon>
        <taxon>Marasmiaceae</taxon>
        <taxon>Moniliophthora</taxon>
    </lineage>
</organism>
<feature type="domain" description="Zn(2)-C6 fungal-type" evidence="1">
    <location>
        <begin position="22"/>
        <end position="51"/>
    </location>
</feature>
<dbReference type="CDD" id="cd00067">
    <property type="entry name" value="GAL4"/>
    <property type="match status" value="1"/>
</dbReference>
<accession>V2X7G9</accession>
<dbReference type="EMBL" id="AWSO01000624">
    <property type="protein sequence ID" value="ESK88721.1"/>
    <property type="molecule type" value="Genomic_DNA"/>
</dbReference>
<gene>
    <name evidence="2" type="ORF">Moror_2983</name>
</gene>
<dbReference type="SMART" id="SM00066">
    <property type="entry name" value="GAL4"/>
    <property type="match status" value="1"/>
</dbReference>
<proteinExistence type="predicted"/>
<dbReference type="KEGG" id="mrr:Moror_2983"/>
<reference evidence="2 3" key="1">
    <citation type="journal article" date="2014" name="BMC Genomics">
        <title>Genome and secretome analysis of the hemibiotrophic fungal pathogen, Moniliophthora roreri, which causes frosty pod rot disease of cacao: mechanisms of the biotrophic and necrotrophic phases.</title>
        <authorList>
            <person name="Meinhardt L.W."/>
            <person name="Costa G.G.L."/>
            <person name="Thomazella D.P.T."/>
            <person name="Teixeira P.J.P.L."/>
            <person name="Carazzolle M.F."/>
            <person name="Schuster S.C."/>
            <person name="Carlson J.E."/>
            <person name="Guiltinan M.J."/>
            <person name="Mieczkowski P."/>
            <person name="Farmer A."/>
            <person name="Ramaraj T."/>
            <person name="Crozier J."/>
            <person name="Davis R.E."/>
            <person name="Shao J."/>
            <person name="Melnick R.L."/>
            <person name="Pereira G.A.G."/>
            <person name="Bailey B.A."/>
        </authorList>
    </citation>
    <scope>NUCLEOTIDE SEQUENCE [LARGE SCALE GENOMIC DNA]</scope>
    <source>
        <strain evidence="2 3">MCA 2997</strain>
    </source>
</reference>
<evidence type="ECO:0000259" key="1">
    <source>
        <dbReference type="PROSITE" id="PS50048"/>
    </source>
</evidence>
<dbReference type="AlphaFoldDB" id="V2X7G9"/>
<dbReference type="STRING" id="1381753.V2X7G9"/>
<dbReference type="InterPro" id="IPR053157">
    <property type="entry name" value="Sterol_Uptake_Regulator"/>
</dbReference>